<keyword evidence="3" id="KW-0521">NADP</keyword>
<keyword evidence="7" id="KW-1185">Reference proteome</keyword>
<dbReference type="GO" id="GO:0005783">
    <property type="term" value="C:endoplasmic reticulum"/>
    <property type="evidence" value="ECO:0007669"/>
    <property type="project" value="UniProtKB-SubCell"/>
</dbReference>
<evidence type="ECO:0000256" key="4">
    <source>
        <dbReference type="ARBA" id="ARBA00023002"/>
    </source>
</evidence>
<dbReference type="AlphaFoldDB" id="A0A7R9AE25"/>
<dbReference type="InterPro" id="IPR036291">
    <property type="entry name" value="NAD(P)-bd_dom_sf"/>
</dbReference>
<evidence type="ECO:0000256" key="5">
    <source>
        <dbReference type="RuleBase" id="RU000363"/>
    </source>
</evidence>
<evidence type="ECO:0000313" key="7">
    <source>
        <dbReference type="Proteomes" id="UP000677054"/>
    </source>
</evidence>
<dbReference type="InterPro" id="IPR020904">
    <property type="entry name" value="Sc_DH/Rdtase_CS"/>
</dbReference>
<evidence type="ECO:0000313" key="6">
    <source>
        <dbReference type="EMBL" id="CAD7252283.1"/>
    </source>
</evidence>
<organism evidence="6">
    <name type="scientific">Darwinula stevensoni</name>
    <dbReference type="NCBI Taxonomy" id="69355"/>
    <lineage>
        <taxon>Eukaryota</taxon>
        <taxon>Metazoa</taxon>
        <taxon>Ecdysozoa</taxon>
        <taxon>Arthropoda</taxon>
        <taxon>Crustacea</taxon>
        <taxon>Oligostraca</taxon>
        <taxon>Ostracoda</taxon>
        <taxon>Podocopa</taxon>
        <taxon>Podocopida</taxon>
        <taxon>Darwinulocopina</taxon>
        <taxon>Darwinuloidea</taxon>
        <taxon>Darwinulidae</taxon>
        <taxon>Darwinula</taxon>
    </lineage>
</organism>
<dbReference type="InterPro" id="IPR051019">
    <property type="entry name" value="VLCFA-Steroid_DH"/>
</dbReference>
<dbReference type="EMBL" id="CAJPEV010004279">
    <property type="protein sequence ID" value="CAG0901498.1"/>
    <property type="molecule type" value="Genomic_DNA"/>
</dbReference>
<gene>
    <name evidence="6" type="ORF">DSTB1V02_LOCUS12041</name>
</gene>
<dbReference type="GO" id="GO:0016491">
    <property type="term" value="F:oxidoreductase activity"/>
    <property type="evidence" value="ECO:0007669"/>
    <property type="project" value="UniProtKB-KW"/>
</dbReference>
<sequence length="266" mass="29372">MVVVTGCTDGIGLSYAKELARHGMKIVLISRNPEKLQAVAEVIDKDFGVETCIIQADFTKLDIYDGMKEKLAGLDIGVLVNNVGMITDLHPFLDVPEGEKAFQDMLLVNNLSMIRMTHMILPGMVEKGKGIVINVSSISAISPIPFMGTYAATKAFVDSFSRSLAYEYKDKGIHVHLVGPGYVFTKMTDKLLDGPSLTAPTPDTFVRSDLRSVTKIQVTSGYWFHNLMREAGKFFDYVAPTVTTNLAGWNLTREMAKQRLAESKKK</sequence>
<comment type="subcellular location">
    <subcellularLocation>
        <location evidence="1">Endoplasmic reticulum</location>
    </subcellularLocation>
</comment>
<dbReference type="PANTHER" id="PTHR43899:SF13">
    <property type="entry name" value="RH59310P"/>
    <property type="match status" value="1"/>
</dbReference>
<protein>
    <submittedName>
        <fullName evidence="6">Uncharacterized protein</fullName>
    </submittedName>
</protein>
<reference evidence="6" key="1">
    <citation type="submission" date="2020-11" db="EMBL/GenBank/DDBJ databases">
        <authorList>
            <person name="Tran Van P."/>
        </authorList>
    </citation>
    <scope>NUCLEOTIDE SEQUENCE</scope>
</reference>
<name>A0A7R9AE25_9CRUS</name>
<dbReference type="PROSITE" id="PS00061">
    <property type="entry name" value="ADH_SHORT"/>
    <property type="match status" value="1"/>
</dbReference>
<dbReference type="PANTHER" id="PTHR43899">
    <property type="entry name" value="RH59310P"/>
    <property type="match status" value="1"/>
</dbReference>
<dbReference type="OrthoDB" id="5545019at2759"/>
<dbReference type="Gene3D" id="3.40.50.720">
    <property type="entry name" value="NAD(P)-binding Rossmann-like Domain"/>
    <property type="match status" value="1"/>
</dbReference>
<dbReference type="FunFam" id="3.40.50.720:FF:000137">
    <property type="entry name" value="Hydroxysteroid (17-beta) dehydrogenase 3"/>
    <property type="match status" value="1"/>
</dbReference>
<comment type="similarity">
    <text evidence="2 5">Belongs to the short-chain dehydrogenases/reductases (SDR) family.</text>
</comment>
<proteinExistence type="inferred from homology"/>
<dbReference type="Pfam" id="PF00106">
    <property type="entry name" value="adh_short"/>
    <property type="match status" value="1"/>
</dbReference>
<dbReference type="PIRSF" id="PIRSF000126">
    <property type="entry name" value="11-beta-HSD1"/>
    <property type="match status" value="1"/>
</dbReference>
<dbReference type="EMBL" id="LR903796">
    <property type="protein sequence ID" value="CAD7252283.1"/>
    <property type="molecule type" value="Genomic_DNA"/>
</dbReference>
<dbReference type="InterPro" id="IPR002347">
    <property type="entry name" value="SDR_fam"/>
</dbReference>
<keyword evidence="4" id="KW-0560">Oxidoreductase</keyword>
<evidence type="ECO:0000256" key="2">
    <source>
        <dbReference type="ARBA" id="ARBA00006484"/>
    </source>
</evidence>
<dbReference type="PRINTS" id="PR00080">
    <property type="entry name" value="SDRFAMILY"/>
</dbReference>
<dbReference type="CDD" id="cd05356">
    <property type="entry name" value="17beta-HSD1_like_SDR_c"/>
    <property type="match status" value="1"/>
</dbReference>
<accession>A0A7R9AE25</accession>
<evidence type="ECO:0000256" key="1">
    <source>
        <dbReference type="ARBA" id="ARBA00004240"/>
    </source>
</evidence>
<dbReference type="SUPFAM" id="SSF51735">
    <property type="entry name" value="NAD(P)-binding Rossmann-fold domains"/>
    <property type="match status" value="1"/>
</dbReference>
<evidence type="ECO:0000256" key="3">
    <source>
        <dbReference type="ARBA" id="ARBA00022857"/>
    </source>
</evidence>
<dbReference type="Proteomes" id="UP000677054">
    <property type="component" value="Unassembled WGS sequence"/>
</dbReference>
<dbReference type="PRINTS" id="PR00081">
    <property type="entry name" value="GDHRDH"/>
</dbReference>